<organism evidence="7 8">
    <name type="scientific">Bradyrhizobium manausense</name>
    <dbReference type="NCBI Taxonomy" id="989370"/>
    <lineage>
        <taxon>Bacteria</taxon>
        <taxon>Pseudomonadati</taxon>
        <taxon>Pseudomonadota</taxon>
        <taxon>Alphaproteobacteria</taxon>
        <taxon>Hyphomicrobiales</taxon>
        <taxon>Nitrobacteraceae</taxon>
        <taxon>Bradyrhizobium</taxon>
    </lineage>
</organism>
<dbReference type="InterPro" id="IPR036388">
    <property type="entry name" value="WH-like_DNA-bd_sf"/>
</dbReference>
<evidence type="ECO:0000256" key="3">
    <source>
        <dbReference type="ARBA" id="ARBA00023163"/>
    </source>
</evidence>
<dbReference type="InterPro" id="IPR014757">
    <property type="entry name" value="Tscrpt_reg_IclR_C"/>
</dbReference>
<keyword evidence="1" id="KW-0805">Transcription regulation</keyword>
<dbReference type="PROSITE" id="PS51078">
    <property type="entry name" value="ICLR_ED"/>
    <property type="match status" value="1"/>
</dbReference>
<keyword evidence="2" id="KW-0238">DNA-binding</keyword>
<dbReference type="AlphaFoldDB" id="A0A0R3E2F1"/>
<dbReference type="Pfam" id="PF09339">
    <property type="entry name" value="HTH_IclR"/>
    <property type="match status" value="1"/>
</dbReference>
<protein>
    <recommendedName>
        <fullName evidence="9">IclR family transcriptional regulator</fullName>
    </recommendedName>
</protein>
<dbReference type="GO" id="GO:0003700">
    <property type="term" value="F:DNA-binding transcription factor activity"/>
    <property type="evidence" value="ECO:0007669"/>
    <property type="project" value="TreeGrafter"/>
</dbReference>
<dbReference type="InterPro" id="IPR036390">
    <property type="entry name" value="WH_DNA-bd_sf"/>
</dbReference>
<dbReference type="EMBL" id="LJYG01000026">
    <property type="protein sequence ID" value="KRQ16375.1"/>
    <property type="molecule type" value="Genomic_DNA"/>
</dbReference>
<dbReference type="InterPro" id="IPR005471">
    <property type="entry name" value="Tscrpt_reg_IclR_N"/>
</dbReference>
<name>A0A0R3E2F1_9BRAD</name>
<evidence type="ECO:0000313" key="7">
    <source>
        <dbReference type="EMBL" id="KRQ16375.1"/>
    </source>
</evidence>
<dbReference type="SMART" id="SM00346">
    <property type="entry name" value="HTH_ICLR"/>
    <property type="match status" value="1"/>
</dbReference>
<dbReference type="GO" id="GO:0003677">
    <property type="term" value="F:DNA binding"/>
    <property type="evidence" value="ECO:0007669"/>
    <property type="project" value="UniProtKB-KW"/>
</dbReference>
<evidence type="ECO:0000313" key="8">
    <source>
        <dbReference type="Proteomes" id="UP000051936"/>
    </source>
</evidence>
<dbReference type="Pfam" id="PF01614">
    <property type="entry name" value="IclR_C"/>
    <property type="match status" value="1"/>
</dbReference>
<dbReference type="InterPro" id="IPR029016">
    <property type="entry name" value="GAF-like_dom_sf"/>
</dbReference>
<proteinExistence type="predicted"/>
<dbReference type="STRING" id="989370.AOQ71_05310"/>
<dbReference type="GO" id="GO:0045893">
    <property type="term" value="P:positive regulation of DNA-templated transcription"/>
    <property type="evidence" value="ECO:0007669"/>
    <property type="project" value="InterPro"/>
</dbReference>
<evidence type="ECO:0000256" key="2">
    <source>
        <dbReference type="ARBA" id="ARBA00023125"/>
    </source>
</evidence>
<dbReference type="InterPro" id="IPR012794">
    <property type="entry name" value="PcaR_PcaU"/>
</dbReference>
<evidence type="ECO:0000256" key="4">
    <source>
        <dbReference type="SAM" id="MobiDB-lite"/>
    </source>
</evidence>
<feature type="compositionally biased region" description="Basic and acidic residues" evidence="4">
    <location>
        <begin position="7"/>
        <end position="21"/>
    </location>
</feature>
<keyword evidence="3" id="KW-0804">Transcription</keyword>
<dbReference type="PANTHER" id="PTHR30136:SF34">
    <property type="entry name" value="TRANSCRIPTIONAL REGULATOR"/>
    <property type="match status" value="1"/>
</dbReference>
<dbReference type="OrthoDB" id="9807558at2"/>
<evidence type="ECO:0000259" key="5">
    <source>
        <dbReference type="PROSITE" id="PS51077"/>
    </source>
</evidence>
<dbReference type="SUPFAM" id="SSF46785">
    <property type="entry name" value="Winged helix' DNA-binding domain"/>
    <property type="match status" value="1"/>
</dbReference>
<dbReference type="InterPro" id="IPR050707">
    <property type="entry name" value="HTH_MetabolicPath_Reg"/>
</dbReference>
<dbReference type="Proteomes" id="UP000051936">
    <property type="component" value="Unassembled WGS sequence"/>
</dbReference>
<dbReference type="SUPFAM" id="SSF55781">
    <property type="entry name" value="GAF domain-like"/>
    <property type="match status" value="1"/>
</dbReference>
<feature type="domain" description="IclR-ED" evidence="6">
    <location>
        <begin position="85"/>
        <end position="268"/>
    </location>
</feature>
<evidence type="ECO:0008006" key="9">
    <source>
        <dbReference type="Google" id="ProtNLM"/>
    </source>
</evidence>
<dbReference type="Gene3D" id="1.10.10.10">
    <property type="entry name" value="Winged helix-like DNA-binding domain superfamily/Winged helix DNA-binding domain"/>
    <property type="match status" value="1"/>
</dbReference>
<feature type="domain" description="HTH iclR-type" evidence="5">
    <location>
        <begin position="24"/>
        <end position="84"/>
    </location>
</feature>
<dbReference type="GO" id="GO:0045892">
    <property type="term" value="P:negative regulation of DNA-templated transcription"/>
    <property type="evidence" value="ECO:0007669"/>
    <property type="project" value="TreeGrafter"/>
</dbReference>
<feature type="region of interest" description="Disordered" evidence="4">
    <location>
        <begin position="1"/>
        <end position="21"/>
    </location>
</feature>
<dbReference type="PANTHER" id="PTHR30136">
    <property type="entry name" value="HELIX-TURN-HELIX TRANSCRIPTIONAL REGULATOR, ICLR FAMILY"/>
    <property type="match status" value="1"/>
</dbReference>
<dbReference type="Gene3D" id="3.30.450.40">
    <property type="match status" value="1"/>
</dbReference>
<dbReference type="GO" id="GO:0046278">
    <property type="term" value="P:3,4-dihydroxybenzoate metabolic process"/>
    <property type="evidence" value="ECO:0007669"/>
    <property type="project" value="InterPro"/>
</dbReference>
<dbReference type="PROSITE" id="PS51077">
    <property type="entry name" value="HTH_ICLR"/>
    <property type="match status" value="1"/>
</dbReference>
<comment type="caution">
    <text evidence="7">The sequence shown here is derived from an EMBL/GenBank/DDBJ whole genome shotgun (WGS) entry which is preliminary data.</text>
</comment>
<evidence type="ECO:0000256" key="1">
    <source>
        <dbReference type="ARBA" id="ARBA00023015"/>
    </source>
</evidence>
<sequence length="268" mass="29834">MQAATPDKGEPSHRKGEPDDKEFMTTLAKGLAVLGAFGRHRPSMTLSEAAQVADLSRATARRVLRTLTQLGYVEQDGRSFSLAPQILDLGFAYLSTQSWIDRATPLMRELSERLGESCSAAILQGNDIVYVARMPARRIMSATLSVGSRLPALHTALGRILFGYLDEAEIWRRLKSQRIEAYTPQTITDLQALFDRIRADRAQRFSIVDEELERGLRALAVPVLDRSGQAVGAINLSTHSTRTTRNEMREHFLPELNRIAEQVSAMTV</sequence>
<accession>A0A0R3E2F1</accession>
<gene>
    <name evidence="7" type="ORF">AOQ71_05310</name>
</gene>
<keyword evidence="8" id="KW-1185">Reference proteome</keyword>
<dbReference type="NCBIfam" id="TIGR02431">
    <property type="entry name" value="pcaR_pcaU"/>
    <property type="match status" value="1"/>
</dbReference>
<reference evidence="7 8" key="1">
    <citation type="submission" date="2015-09" db="EMBL/GenBank/DDBJ databases">
        <title>Draft Genome Sequence of Bradyrhizobium manausense Strain BR 3351T, a Novel Symbiotic Nitrogen-Fixing Alphaproteobacterium Isolated from Brazilian Amazon Rain Forest.</title>
        <authorList>
            <person name="De Araujo J.L."/>
            <person name="Zilli J.E."/>
        </authorList>
    </citation>
    <scope>NUCLEOTIDE SEQUENCE [LARGE SCALE GENOMIC DNA]</scope>
    <source>
        <strain evidence="7 8">BR3351</strain>
    </source>
</reference>
<evidence type="ECO:0000259" key="6">
    <source>
        <dbReference type="PROSITE" id="PS51078"/>
    </source>
</evidence>